<dbReference type="EMBL" id="JAYMGO010000013">
    <property type="protein sequence ID" value="KAL1263485.1"/>
    <property type="molecule type" value="Genomic_DNA"/>
</dbReference>
<protein>
    <recommendedName>
        <fullName evidence="3">CCHC-type domain-containing protein</fullName>
    </recommendedName>
</protein>
<keyword evidence="1" id="KW-0479">Metal-binding</keyword>
<dbReference type="Pfam" id="PF00098">
    <property type="entry name" value="zf-CCHC"/>
    <property type="match status" value="1"/>
</dbReference>
<name>A0ABR3MFT5_9TELE</name>
<keyword evidence="1" id="KW-0863">Zinc-finger</keyword>
<dbReference type="InterPro" id="IPR036875">
    <property type="entry name" value="Znf_CCHC_sf"/>
</dbReference>
<evidence type="ECO:0000313" key="4">
    <source>
        <dbReference type="EMBL" id="KAL1263485.1"/>
    </source>
</evidence>
<proteinExistence type="predicted"/>
<evidence type="ECO:0000256" key="1">
    <source>
        <dbReference type="PROSITE-ProRule" id="PRU00047"/>
    </source>
</evidence>
<feature type="domain" description="CCHC-type" evidence="3">
    <location>
        <begin position="69"/>
        <end position="84"/>
    </location>
</feature>
<sequence>MTQCSVLKVQDRKTVTLEDVLEVVAEQGKAINELTQTVKNLAARSVSAKVETPRPKSQPKFTEDGQPICFKCQVAGHVAKNCPQKQNFRAARPVSSDSQGNENHRML</sequence>
<keyword evidence="5" id="KW-1185">Reference proteome</keyword>
<dbReference type="InterPro" id="IPR001878">
    <property type="entry name" value="Znf_CCHC"/>
</dbReference>
<feature type="region of interest" description="Disordered" evidence="2">
    <location>
        <begin position="84"/>
        <end position="107"/>
    </location>
</feature>
<evidence type="ECO:0000259" key="3">
    <source>
        <dbReference type="PROSITE" id="PS50158"/>
    </source>
</evidence>
<dbReference type="Proteomes" id="UP001558613">
    <property type="component" value="Unassembled WGS sequence"/>
</dbReference>
<evidence type="ECO:0000256" key="2">
    <source>
        <dbReference type="SAM" id="MobiDB-lite"/>
    </source>
</evidence>
<keyword evidence="1" id="KW-0862">Zinc</keyword>
<organism evidence="4 5">
    <name type="scientific">Cirrhinus molitorella</name>
    <name type="common">mud carp</name>
    <dbReference type="NCBI Taxonomy" id="172907"/>
    <lineage>
        <taxon>Eukaryota</taxon>
        <taxon>Metazoa</taxon>
        <taxon>Chordata</taxon>
        <taxon>Craniata</taxon>
        <taxon>Vertebrata</taxon>
        <taxon>Euteleostomi</taxon>
        <taxon>Actinopterygii</taxon>
        <taxon>Neopterygii</taxon>
        <taxon>Teleostei</taxon>
        <taxon>Ostariophysi</taxon>
        <taxon>Cypriniformes</taxon>
        <taxon>Cyprinidae</taxon>
        <taxon>Labeoninae</taxon>
        <taxon>Labeonini</taxon>
        <taxon>Cirrhinus</taxon>
    </lineage>
</organism>
<evidence type="ECO:0000313" key="5">
    <source>
        <dbReference type="Proteomes" id="UP001558613"/>
    </source>
</evidence>
<dbReference type="PROSITE" id="PS50158">
    <property type="entry name" value="ZF_CCHC"/>
    <property type="match status" value="1"/>
</dbReference>
<gene>
    <name evidence="4" type="ORF">QQF64_006224</name>
</gene>
<dbReference type="Gene3D" id="4.10.60.10">
    <property type="entry name" value="Zinc finger, CCHC-type"/>
    <property type="match status" value="1"/>
</dbReference>
<comment type="caution">
    <text evidence="4">The sequence shown here is derived from an EMBL/GenBank/DDBJ whole genome shotgun (WGS) entry which is preliminary data.</text>
</comment>
<accession>A0ABR3MFT5</accession>
<dbReference type="SUPFAM" id="SSF57756">
    <property type="entry name" value="Retrovirus zinc finger-like domains"/>
    <property type="match status" value="1"/>
</dbReference>
<dbReference type="SMART" id="SM00343">
    <property type="entry name" value="ZnF_C2HC"/>
    <property type="match status" value="1"/>
</dbReference>
<reference evidence="4 5" key="1">
    <citation type="submission" date="2023-09" db="EMBL/GenBank/DDBJ databases">
        <authorList>
            <person name="Wang M."/>
        </authorList>
    </citation>
    <scope>NUCLEOTIDE SEQUENCE [LARGE SCALE GENOMIC DNA]</scope>
    <source>
        <strain evidence="4">GT-2023</strain>
        <tissue evidence="4">Liver</tissue>
    </source>
</reference>